<evidence type="ECO:0000256" key="2">
    <source>
        <dbReference type="ARBA" id="ARBA00023125"/>
    </source>
</evidence>
<accession>A0ABU9G0J8</accession>
<evidence type="ECO:0000256" key="4">
    <source>
        <dbReference type="PROSITE-ProRule" id="PRU00335"/>
    </source>
</evidence>
<name>A0ABU9G0J8_9GAMM</name>
<proteinExistence type="predicted"/>
<comment type="caution">
    <text evidence="6">The sequence shown here is derived from an EMBL/GenBank/DDBJ whole genome shotgun (WGS) entry which is preliminary data.</text>
</comment>
<dbReference type="PANTHER" id="PTHR30055">
    <property type="entry name" value="HTH-TYPE TRANSCRIPTIONAL REGULATOR RUTR"/>
    <property type="match status" value="1"/>
</dbReference>
<evidence type="ECO:0000256" key="3">
    <source>
        <dbReference type="ARBA" id="ARBA00023163"/>
    </source>
</evidence>
<feature type="DNA-binding region" description="H-T-H motif" evidence="4">
    <location>
        <begin position="33"/>
        <end position="52"/>
    </location>
</feature>
<evidence type="ECO:0000259" key="5">
    <source>
        <dbReference type="PROSITE" id="PS50977"/>
    </source>
</evidence>
<dbReference type="PROSITE" id="PS50977">
    <property type="entry name" value="HTH_TETR_2"/>
    <property type="match status" value="1"/>
</dbReference>
<evidence type="ECO:0000256" key="1">
    <source>
        <dbReference type="ARBA" id="ARBA00023015"/>
    </source>
</evidence>
<dbReference type="PANTHER" id="PTHR30055:SF234">
    <property type="entry name" value="HTH-TYPE TRANSCRIPTIONAL REGULATOR BETI"/>
    <property type="match status" value="1"/>
</dbReference>
<dbReference type="Proteomes" id="UP001379949">
    <property type="component" value="Unassembled WGS sequence"/>
</dbReference>
<keyword evidence="3" id="KW-0804">Transcription</keyword>
<keyword evidence="1" id="KW-0805">Transcription regulation</keyword>
<dbReference type="InterPro" id="IPR001647">
    <property type="entry name" value="HTH_TetR"/>
</dbReference>
<protein>
    <submittedName>
        <fullName evidence="6">TetR/AcrR family transcriptional regulator</fullName>
    </submittedName>
</protein>
<evidence type="ECO:0000313" key="6">
    <source>
        <dbReference type="EMBL" id="MEL0611994.1"/>
    </source>
</evidence>
<reference evidence="6 7" key="1">
    <citation type="submission" date="2024-02" db="EMBL/GenBank/DDBJ databases">
        <title>Bacteria isolated from the canopy kelp, Nereocystis luetkeana.</title>
        <authorList>
            <person name="Pfister C.A."/>
            <person name="Younker I.T."/>
            <person name="Light S.H."/>
        </authorList>
    </citation>
    <scope>NUCLEOTIDE SEQUENCE [LARGE SCALE GENOMIC DNA]</scope>
    <source>
        <strain evidence="6 7">TI.4.07</strain>
    </source>
</reference>
<gene>
    <name evidence="6" type="ORF">V6242_02465</name>
</gene>
<dbReference type="EMBL" id="JBAKAR010000001">
    <property type="protein sequence ID" value="MEL0611994.1"/>
    <property type="molecule type" value="Genomic_DNA"/>
</dbReference>
<keyword evidence="2 4" id="KW-0238">DNA-binding</keyword>
<feature type="domain" description="HTH tetR-type" evidence="5">
    <location>
        <begin position="10"/>
        <end position="70"/>
    </location>
</feature>
<evidence type="ECO:0000313" key="7">
    <source>
        <dbReference type="Proteomes" id="UP001379949"/>
    </source>
</evidence>
<keyword evidence="7" id="KW-1185">Reference proteome</keyword>
<dbReference type="Pfam" id="PF00440">
    <property type="entry name" value="TetR_N"/>
    <property type="match status" value="1"/>
</dbReference>
<dbReference type="RefSeq" id="WP_341566189.1">
    <property type="nucleotide sequence ID" value="NZ_JBAKAR010000001.1"/>
</dbReference>
<dbReference type="Gene3D" id="1.10.357.10">
    <property type="entry name" value="Tetracycline Repressor, domain 2"/>
    <property type="match status" value="1"/>
</dbReference>
<dbReference type="SUPFAM" id="SSF46689">
    <property type="entry name" value="Homeodomain-like"/>
    <property type="match status" value="1"/>
</dbReference>
<sequence length="189" mass="21822">MKTNCIQKHTDHRQRIIDAMKEQAISKGFHKASMSEVAKSAGLSVGQIYRYFAHKDDIICALVEQTTLYRLEFMSEFLNKQNWLARHVATPSEAIHNMRILTIEIKAEAARNTVISNICYESHLLLQNRAIEIMQERYPTMEKEEIIARIDLLITITEGFMTRWDDQREPPSAATINLYSKVLEDILPG</sequence>
<dbReference type="InterPro" id="IPR050109">
    <property type="entry name" value="HTH-type_TetR-like_transc_reg"/>
</dbReference>
<dbReference type="InterPro" id="IPR009057">
    <property type="entry name" value="Homeodomain-like_sf"/>
</dbReference>
<dbReference type="PRINTS" id="PR00455">
    <property type="entry name" value="HTHTETR"/>
</dbReference>
<organism evidence="6 7">
    <name type="scientific">Marinomonas arenicola</name>
    <dbReference type="NCBI Taxonomy" id="569601"/>
    <lineage>
        <taxon>Bacteria</taxon>
        <taxon>Pseudomonadati</taxon>
        <taxon>Pseudomonadota</taxon>
        <taxon>Gammaproteobacteria</taxon>
        <taxon>Oceanospirillales</taxon>
        <taxon>Oceanospirillaceae</taxon>
        <taxon>Marinomonas</taxon>
    </lineage>
</organism>